<sequence length="241" mass="24775">MAKPASLTEAQRAGSLRRSAEAPCASACKKATDPTSSPPGSLPEASSLLRGTGHAAEGTLGAEGWWRHMDHSQMNEQPLQTPKPAETKGFVPQFGITGQNRSLWADEAPATPAAPPAEATPAPADPAQPGSAVTLPATAPETAIPAAAVSDVHVQDTTIQNAGTTGWWAHMDNSILNKPAEAAPLAPGEVRKGERVMGGGFTPQFGVAGGNHYGSIFDQPQDAKPAGDDSDWSSFTSAPRA</sequence>
<proteinExistence type="predicted"/>
<dbReference type="AlphaFoldDB" id="A0AAD3HGV7"/>
<organism evidence="2 3">
    <name type="scientific">Astrephomene gubernaculifera</name>
    <dbReference type="NCBI Taxonomy" id="47775"/>
    <lineage>
        <taxon>Eukaryota</taxon>
        <taxon>Viridiplantae</taxon>
        <taxon>Chlorophyta</taxon>
        <taxon>core chlorophytes</taxon>
        <taxon>Chlorophyceae</taxon>
        <taxon>CS clade</taxon>
        <taxon>Chlamydomonadales</taxon>
        <taxon>Astrephomenaceae</taxon>
        <taxon>Astrephomene</taxon>
    </lineage>
</organism>
<feature type="compositionally biased region" description="Polar residues" evidence="1">
    <location>
        <begin position="232"/>
        <end position="241"/>
    </location>
</feature>
<evidence type="ECO:0000256" key="1">
    <source>
        <dbReference type="SAM" id="MobiDB-lite"/>
    </source>
</evidence>
<evidence type="ECO:0000313" key="3">
    <source>
        <dbReference type="Proteomes" id="UP001054857"/>
    </source>
</evidence>
<feature type="compositionally biased region" description="Low complexity" evidence="1">
    <location>
        <begin position="109"/>
        <end position="127"/>
    </location>
</feature>
<dbReference type="EMBL" id="BMAR01000001">
    <property type="protein sequence ID" value="GFR40116.1"/>
    <property type="molecule type" value="Genomic_DNA"/>
</dbReference>
<keyword evidence="3" id="KW-1185">Reference proteome</keyword>
<feature type="region of interest" description="Disordered" evidence="1">
    <location>
        <begin position="1"/>
        <end position="48"/>
    </location>
</feature>
<comment type="caution">
    <text evidence="2">The sequence shown here is derived from an EMBL/GenBank/DDBJ whole genome shotgun (WGS) entry which is preliminary data.</text>
</comment>
<feature type="region of interest" description="Disordered" evidence="1">
    <location>
        <begin position="109"/>
        <end position="130"/>
    </location>
</feature>
<feature type="region of interest" description="Disordered" evidence="1">
    <location>
        <begin position="212"/>
        <end position="241"/>
    </location>
</feature>
<reference evidence="2 3" key="1">
    <citation type="journal article" date="2021" name="Sci. Rep.">
        <title>Genome sequencing of the multicellular alga Astrephomene provides insights into convergent evolution of germ-soma differentiation.</title>
        <authorList>
            <person name="Yamashita S."/>
            <person name="Yamamoto K."/>
            <person name="Matsuzaki R."/>
            <person name="Suzuki S."/>
            <person name="Yamaguchi H."/>
            <person name="Hirooka S."/>
            <person name="Minakuchi Y."/>
            <person name="Miyagishima S."/>
            <person name="Kawachi M."/>
            <person name="Toyoda A."/>
            <person name="Nozaki H."/>
        </authorList>
    </citation>
    <scope>NUCLEOTIDE SEQUENCE [LARGE SCALE GENOMIC DNA]</scope>
    <source>
        <strain evidence="2 3">NIES-4017</strain>
    </source>
</reference>
<dbReference type="Proteomes" id="UP001054857">
    <property type="component" value="Unassembled WGS sequence"/>
</dbReference>
<accession>A0AAD3HGV7</accession>
<name>A0AAD3HGV7_9CHLO</name>
<protein>
    <submittedName>
        <fullName evidence="2">Uncharacterized protein</fullName>
    </submittedName>
</protein>
<gene>
    <name evidence="2" type="ORF">Agub_g670</name>
</gene>
<evidence type="ECO:0000313" key="2">
    <source>
        <dbReference type="EMBL" id="GFR40116.1"/>
    </source>
</evidence>